<dbReference type="Proteomes" id="UP000006820">
    <property type="component" value="Chromosome"/>
</dbReference>
<feature type="transmembrane region" description="Helical" evidence="1">
    <location>
        <begin position="204"/>
        <end position="226"/>
    </location>
</feature>
<name>Q5Z3K6_NOCFA</name>
<feature type="transmembrane region" description="Helical" evidence="1">
    <location>
        <begin position="263"/>
        <end position="281"/>
    </location>
</feature>
<dbReference type="EMBL" id="AP006618">
    <property type="protein sequence ID" value="BAD54985.1"/>
    <property type="molecule type" value="Genomic_DNA"/>
</dbReference>
<dbReference type="Pfam" id="PF04657">
    <property type="entry name" value="DMT_YdcZ"/>
    <property type="match status" value="2"/>
</dbReference>
<protein>
    <recommendedName>
        <fullName evidence="4">Transporter family-2 protein</fullName>
    </recommendedName>
</protein>
<evidence type="ECO:0008006" key="4">
    <source>
        <dbReference type="Google" id="ProtNLM"/>
    </source>
</evidence>
<dbReference type="GO" id="GO:0005886">
    <property type="term" value="C:plasma membrane"/>
    <property type="evidence" value="ECO:0007669"/>
    <property type="project" value="TreeGrafter"/>
</dbReference>
<accession>Q5Z3K6</accession>
<dbReference type="HOGENOM" id="CLU_072587_0_0_11"/>
<dbReference type="PANTHER" id="PTHR34821">
    <property type="entry name" value="INNER MEMBRANE PROTEIN YDCZ"/>
    <property type="match status" value="1"/>
</dbReference>
<keyword evidence="1" id="KW-0812">Transmembrane</keyword>
<evidence type="ECO:0000313" key="3">
    <source>
        <dbReference type="Proteomes" id="UP000006820"/>
    </source>
</evidence>
<feature type="transmembrane region" description="Helical" evidence="1">
    <location>
        <begin position="73"/>
        <end position="89"/>
    </location>
</feature>
<dbReference type="eggNOG" id="COG3238">
    <property type="taxonomic scope" value="Bacteria"/>
</dbReference>
<dbReference type="OrthoDB" id="6463253at2"/>
<keyword evidence="1" id="KW-0472">Membrane</keyword>
<evidence type="ECO:0000313" key="2">
    <source>
        <dbReference type="EMBL" id="BAD54985.1"/>
    </source>
</evidence>
<feature type="transmembrane region" description="Helical" evidence="1">
    <location>
        <begin position="95"/>
        <end position="116"/>
    </location>
</feature>
<feature type="transmembrane region" description="Helical" evidence="1">
    <location>
        <begin position="174"/>
        <end position="192"/>
    </location>
</feature>
<keyword evidence="3" id="KW-1185">Reference proteome</keyword>
<feature type="transmembrane region" description="Helical" evidence="1">
    <location>
        <begin position="238"/>
        <end position="256"/>
    </location>
</feature>
<keyword evidence="1" id="KW-1133">Transmembrane helix</keyword>
<sequence>MRLGLVFGFCIGAGVAVQARINGALGMRLHDGIAAATVSFGTGLVVLAAAFAASGRLRAGLAAVRRALGEGQLRGWQLLGGLFGAFFVASQGLTVAAIGVTAFTVAAVAGQLLSSLAVDRAGLAPSGRTPVTPRRAGGAVLAIGAVVLATSTRTDAGQAGLALPESVREVPHPVLIALPALAGIGLAWQQAVNGRVGAVGGAGSAALVNFAVGFAVLLGVEFVVVLTLRGLGAFPTEPWLYLGGVIGVAFIALAALTVRWIGVLLLGLTSVAGQLVASVALDTLVPAGPGLSPWSLLGCLLTLVAIALATGPNRA</sequence>
<dbReference type="AlphaFoldDB" id="Q5Z3K6"/>
<reference evidence="2 3" key="1">
    <citation type="journal article" date="2004" name="Proc. Natl. Acad. Sci. U.S.A.">
        <title>The complete genomic sequence of Nocardia farcinica IFM 10152.</title>
        <authorList>
            <person name="Ishikawa J."/>
            <person name="Yamashita A."/>
            <person name="Mikami Y."/>
            <person name="Hoshino Y."/>
            <person name="Kurita H."/>
            <person name="Hotta K."/>
            <person name="Shiba T."/>
            <person name="Hattori M."/>
        </authorList>
    </citation>
    <scope>NUCLEOTIDE SEQUENCE [LARGE SCALE GENOMIC DNA]</scope>
    <source>
        <strain evidence="2 3">IFM 10152</strain>
    </source>
</reference>
<proteinExistence type="predicted"/>
<feature type="transmembrane region" description="Helical" evidence="1">
    <location>
        <begin position="293"/>
        <end position="311"/>
    </location>
</feature>
<evidence type="ECO:0000256" key="1">
    <source>
        <dbReference type="SAM" id="Phobius"/>
    </source>
</evidence>
<dbReference type="InterPro" id="IPR006750">
    <property type="entry name" value="YdcZ"/>
</dbReference>
<dbReference type="KEGG" id="nfa:NFA_1430"/>
<organism evidence="2 3">
    <name type="scientific">Nocardia farcinica (strain IFM 10152)</name>
    <dbReference type="NCBI Taxonomy" id="247156"/>
    <lineage>
        <taxon>Bacteria</taxon>
        <taxon>Bacillati</taxon>
        <taxon>Actinomycetota</taxon>
        <taxon>Actinomycetes</taxon>
        <taxon>Mycobacteriales</taxon>
        <taxon>Nocardiaceae</taxon>
        <taxon>Nocardia</taxon>
    </lineage>
</organism>
<feature type="transmembrane region" description="Helical" evidence="1">
    <location>
        <begin position="136"/>
        <end position="154"/>
    </location>
</feature>
<dbReference type="PANTHER" id="PTHR34821:SF2">
    <property type="entry name" value="INNER MEMBRANE PROTEIN YDCZ"/>
    <property type="match status" value="1"/>
</dbReference>
<dbReference type="STRING" id="247156.NFA_1430"/>
<gene>
    <name evidence="2" type="ordered locus">NFA_1430</name>
</gene>
<feature type="transmembrane region" description="Helical" evidence="1">
    <location>
        <begin position="29"/>
        <end position="52"/>
    </location>
</feature>